<evidence type="ECO:0000256" key="1">
    <source>
        <dbReference type="ARBA" id="ARBA00004613"/>
    </source>
</evidence>
<dbReference type="InterPro" id="IPR006045">
    <property type="entry name" value="Cupin_1"/>
</dbReference>
<dbReference type="Gene3D" id="2.60.120.10">
    <property type="entry name" value="Jelly Rolls"/>
    <property type="match status" value="1"/>
</dbReference>
<sequence>VTGAAGHTVEASSENFAAVVGNGVAMTIGTLGPCALNTPHTHPRATEINFSVNGTLRTGLLSENGGRFIMNNLPPGSATVFPKGAIHFEMNMGCETAIFVAGFNHEDPGVLSVAQRYFGLPPDIVGAALGGLGVEEVGGLEALIPDNIAIGTDECLQRCGLTRGSQPILQHQ</sequence>
<dbReference type="SUPFAM" id="SSF51182">
    <property type="entry name" value="RmlC-like cupins"/>
    <property type="match status" value="1"/>
</dbReference>
<keyword evidence="4" id="KW-0479">Metal-binding</keyword>
<dbReference type="Pfam" id="PF00190">
    <property type="entry name" value="Cupin_1"/>
    <property type="match status" value="1"/>
</dbReference>
<evidence type="ECO:0000256" key="5">
    <source>
        <dbReference type="ARBA" id="ARBA00023211"/>
    </source>
</evidence>
<evidence type="ECO:0000256" key="4">
    <source>
        <dbReference type="ARBA" id="ARBA00022723"/>
    </source>
</evidence>
<feature type="domain" description="Cupin type-1" evidence="6">
    <location>
        <begin position="1"/>
        <end position="138"/>
    </location>
</feature>
<keyword evidence="5" id="KW-0464">Manganese</keyword>
<evidence type="ECO:0000259" key="6">
    <source>
        <dbReference type="SMART" id="SM00835"/>
    </source>
</evidence>
<dbReference type="GO" id="GO:0005576">
    <property type="term" value="C:extracellular region"/>
    <property type="evidence" value="ECO:0007669"/>
    <property type="project" value="UniProtKB-SubCell"/>
</dbReference>
<dbReference type="OrthoDB" id="1921208at2759"/>
<dbReference type="STRING" id="436010.A0A166GJE4"/>
<keyword evidence="3" id="KW-0964">Secreted</keyword>
<reference evidence="7 8" key="1">
    <citation type="journal article" date="2016" name="Mol. Biol. Evol.">
        <title>Comparative Genomics of Early-Diverging Mushroom-Forming Fungi Provides Insights into the Origins of Lignocellulose Decay Capabilities.</title>
        <authorList>
            <person name="Nagy L.G."/>
            <person name="Riley R."/>
            <person name="Tritt A."/>
            <person name="Adam C."/>
            <person name="Daum C."/>
            <person name="Floudas D."/>
            <person name="Sun H."/>
            <person name="Yadav J.S."/>
            <person name="Pangilinan J."/>
            <person name="Larsson K.H."/>
            <person name="Matsuura K."/>
            <person name="Barry K."/>
            <person name="Labutti K."/>
            <person name="Kuo R."/>
            <person name="Ohm R.A."/>
            <person name="Bhattacharya S.S."/>
            <person name="Shirouzu T."/>
            <person name="Yoshinaga Y."/>
            <person name="Martin F.M."/>
            <person name="Grigoriev I.V."/>
            <person name="Hibbett D.S."/>
        </authorList>
    </citation>
    <scope>NUCLEOTIDE SEQUENCE [LARGE SCALE GENOMIC DNA]</scope>
    <source>
        <strain evidence="7 8">CBS 109695</strain>
    </source>
</reference>
<keyword evidence="8" id="KW-1185">Reference proteome</keyword>
<protein>
    <submittedName>
        <fullName evidence="7">RmlC-like cupin</fullName>
    </submittedName>
</protein>
<organism evidence="7 8">
    <name type="scientific">Athelia psychrophila</name>
    <dbReference type="NCBI Taxonomy" id="1759441"/>
    <lineage>
        <taxon>Eukaryota</taxon>
        <taxon>Fungi</taxon>
        <taxon>Dikarya</taxon>
        <taxon>Basidiomycota</taxon>
        <taxon>Agaricomycotina</taxon>
        <taxon>Agaricomycetes</taxon>
        <taxon>Agaricomycetidae</taxon>
        <taxon>Atheliales</taxon>
        <taxon>Atheliaceae</taxon>
        <taxon>Athelia</taxon>
    </lineage>
</organism>
<proteinExistence type="inferred from homology"/>
<name>A0A166GJE4_9AGAM</name>
<dbReference type="InterPro" id="IPR014710">
    <property type="entry name" value="RmlC-like_jellyroll"/>
</dbReference>
<dbReference type="PANTHER" id="PTHR31238">
    <property type="entry name" value="GERMIN-LIKE PROTEIN SUBFAMILY 3 MEMBER 3"/>
    <property type="match status" value="1"/>
</dbReference>
<feature type="non-terminal residue" evidence="7">
    <location>
        <position position="1"/>
    </location>
</feature>
<comment type="subcellular location">
    <subcellularLocation>
        <location evidence="1">Secreted</location>
    </subcellularLocation>
</comment>
<dbReference type="EMBL" id="KV417578">
    <property type="protein sequence ID" value="KZP17898.1"/>
    <property type="molecule type" value="Genomic_DNA"/>
</dbReference>
<evidence type="ECO:0000313" key="7">
    <source>
        <dbReference type="EMBL" id="KZP17898.1"/>
    </source>
</evidence>
<gene>
    <name evidence="7" type="ORF">FIBSPDRAFT_713490</name>
</gene>
<dbReference type="GO" id="GO:0030145">
    <property type="term" value="F:manganese ion binding"/>
    <property type="evidence" value="ECO:0007669"/>
    <property type="project" value="InterPro"/>
</dbReference>
<dbReference type="CDD" id="cd02241">
    <property type="entry name" value="cupin_OxOx"/>
    <property type="match status" value="1"/>
</dbReference>
<dbReference type="InterPro" id="IPR011051">
    <property type="entry name" value="RmlC_Cupin_sf"/>
</dbReference>
<dbReference type="InterPro" id="IPR001929">
    <property type="entry name" value="Germin"/>
</dbReference>
<evidence type="ECO:0000256" key="2">
    <source>
        <dbReference type="ARBA" id="ARBA00007456"/>
    </source>
</evidence>
<accession>A0A166GJE4</accession>
<comment type="similarity">
    <text evidence="2">Belongs to the germin family.</text>
</comment>
<evidence type="ECO:0000256" key="3">
    <source>
        <dbReference type="ARBA" id="ARBA00022525"/>
    </source>
</evidence>
<evidence type="ECO:0000313" key="8">
    <source>
        <dbReference type="Proteomes" id="UP000076532"/>
    </source>
</evidence>
<dbReference type="AlphaFoldDB" id="A0A166GJE4"/>
<dbReference type="PRINTS" id="PR00325">
    <property type="entry name" value="GERMIN"/>
</dbReference>
<dbReference type="Proteomes" id="UP000076532">
    <property type="component" value="Unassembled WGS sequence"/>
</dbReference>
<feature type="non-terminal residue" evidence="7">
    <location>
        <position position="172"/>
    </location>
</feature>
<dbReference type="SMART" id="SM00835">
    <property type="entry name" value="Cupin_1"/>
    <property type="match status" value="1"/>
</dbReference>